<feature type="transmembrane region" description="Helical" evidence="1">
    <location>
        <begin position="192"/>
        <end position="211"/>
    </location>
</feature>
<dbReference type="InterPro" id="IPR051533">
    <property type="entry name" value="WaaL-like"/>
</dbReference>
<feature type="transmembrane region" description="Helical" evidence="1">
    <location>
        <begin position="384"/>
        <end position="409"/>
    </location>
</feature>
<gene>
    <name evidence="2" type="ORF">IDM49_08750</name>
</gene>
<feature type="transmembrane region" description="Helical" evidence="1">
    <location>
        <begin position="86"/>
        <end position="106"/>
    </location>
</feature>
<dbReference type="KEGG" id="rter:IDM49_08750"/>
<feature type="transmembrane region" description="Helical" evidence="1">
    <location>
        <begin position="261"/>
        <end position="282"/>
    </location>
</feature>
<keyword evidence="3" id="KW-1185">Reference proteome</keyword>
<reference evidence="2 3" key="1">
    <citation type="submission" date="2020-09" db="EMBL/GenBank/DDBJ databases">
        <title>Investigation of environmental microbes.</title>
        <authorList>
            <person name="Ou Y."/>
            <person name="Kang Q."/>
        </authorList>
    </citation>
    <scope>NUCLEOTIDE SEQUENCE [LARGE SCALE GENOMIC DNA]</scope>
    <source>
        <strain evidence="2 3">KJZ-14</strain>
    </source>
</reference>
<dbReference type="Proteomes" id="UP000516404">
    <property type="component" value="Chromosome"/>
</dbReference>
<keyword evidence="1" id="KW-0812">Transmembrane</keyword>
<organism evidence="2 3">
    <name type="scientific">Rothia terrae</name>
    <dbReference type="NCBI Taxonomy" id="396015"/>
    <lineage>
        <taxon>Bacteria</taxon>
        <taxon>Bacillati</taxon>
        <taxon>Actinomycetota</taxon>
        <taxon>Actinomycetes</taxon>
        <taxon>Micrococcales</taxon>
        <taxon>Micrococcaceae</taxon>
        <taxon>Rothia</taxon>
    </lineage>
</organism>
<feature type="transmembrane region" description="Helical" evidence="1">
    <location>
        <begin position="339"/>
        <end position="364"/>
    </location>
</feature>
<protein>
    <submittedName>
        <fullName evidence="2">O-antigen ligase domain-containing protein</fullName>
    </submittedName>
</protein>
<dbReference type="EMBL" id="CP061539">
    <property type="protein sequence ID" value="QNV38904.1"/>
    <property type="molecule type" value="Genomic_DNA"/>
</dbReference>
<evidence type="ECO:0000313" key="2">
    <source>
        <dbReference type="EMBL" id="QNV38904.1"/>
    </source>
</evidence>
<name>A0A7H2BGV8_9MICC</name>
<keyword evidence="1" id="KW-1133">Transmembrane helix</keyword>
<feature type="transmembrane region" description="Helical" evidence="1">
    <location>
        <begin position="118"/>
        <end position="139"/>
    </location>
</feature>
<dbReference type="PANTHER" id="PTHR37422:SF13">
    <property type="entry name" value="LIPOPOLYSACCHARIDE BIOSYNTHESIS PROTEIN PA4999-RELATED"/>
    <property type="match status" value="1"/>
</dbReference>
<dbReference type="AlphaFoldDB" id="A0A7H2BGV8"/>
<proteinExistence type="predicted"/>
<evidence type="ECO:0000256" key="1">
    <source>
        <dbReference type="SAM" id="Phobius"/>
    </source>
</evidence>
<feature type="transmembrane region" description="Helical" evidence="1">
    <location>
        <begin position="223"/>
        <end position="255"/>
    </location>
</feature>
<accession>A0A7H2BGV8</accession>
<sequence length="418" mass="45828">MRLAQQIAAHGVAPLPAWPIWVLLYGFPIVWAMGLGQFMPTILAFVMIVLMLMRRSIISLGPQWMWGALIVWCMLCVLALDSSSQFLGWALRFINIFNVGIYSLYYMNARERISVNSLLGGLFTVWATVIVLGFVGMIIPEARLTTPMSFLLPGSLTRNELVKDYVLPPMAEVQLPWGAPEPYIRPSAPFPYANSWGLAYTFLTPIMFAILARTKKWSTRIVLGLLIPVSLVPAIATSNRGMFIGLGVSILYVIVRQAFRGSWAGAIAGIVVLGSASFFLWVSGAAAQIMGRQEYSDSTGGRAALYEATWNATLKSPFIGYGTSKMNNAIGVSMGTQGYLWALMFCFGLVGLALFLVFIVSSVISTWNVMSTAGLWLQSLPVVAISVFVFYSFDIMQLSALILSITALLRSKVYGEGL</sequence>
<evidence type="ECO:0000313" key="3">
    <source>
        <dbReference type="Proteomes" id="UP000516404"/>
    </source>
</evidence>
<keyword evidence="1" id="KW-0472">Membrane</keyword>
<dbReference type="PANTHER" id="PTHR37422">
    <property type="entry name" value="TEICHURONIC ACID BIOSYNTHESIS PROTEIN TUAE"/>
    <property type="match status" value="1"/>
</dbReference>
<feature type="transmembrane region" description="Helical" evidence="1">
    <location>
        <begin position="20"/>
        <end position="52"/>
    </location>
</feature>
<feature type="transmembrane region" description="Helical" evidence="1">
    <location>
        <begin position="64"/>
        <end position="80"/>
    </location>
</feature>
<dbReference type="GO" id="GO:0016874">
    <property type="term" value="F:ligase activity"/>
    <property type="evidence" value="ECO:0007669"/>
    <property type="project" value="UniProtKB-KW"/>
</dbReference>
<keyword evidence="2" id="KW-0436">Ligase</keyword>